<proteinExistence type="inferred from homology"/>
<organism evidence="7 8">
    <name type="scientific">Marinicauda algicola</name>
    <dbReference type="NCBI Taxonomy" id="2029849"/>
    <lineage>
        <taxon>Bacteria</taxon>
        <taxon>Pseudomonadati</taxon>
        <taxon>Pseudomonadota</taxon>
        <taxon>Alphaproteobacteria</taxon>
        <taxon>Maricaulales</taxon>
        <taxon>Maricaulaceae</taxon>
        <taxon>Marinicauda</taxon>
    </lineage>
</organism>
<feature type="compositionally biased region" description="Low complexity" evidence="5">
    <location>
        <begin position="344"/>
        <end position="356"/>
    </location>
</feature>
<dbReference type="InterPro" id="IPR002142">
    <property type="entry name" value="Peptidase_S49"/>
</dbReference>
<evidence type="ECO:0000256" key="2">
    <source>
        <dbReference type="ARBA" id="ARBA00022670"/>
    </source>
</evidence>
<feature type="region of interest" description="Disordered" evidence="5">
    <location>
        <begin position="286"/>
        <end position="361"/>
    </location>
</feature>
<keyword evidence="2" id="KW-0645">Protease</keyword>
<feature type="compositionally biased region" description="Low complexity" evidence="5">
    <location>
        <begin position="292"/>
        <end position="303"/>
    </location>
</feature>
<keyword evidence="4" id="KW-0720">Serine protease</keyword>
<dbReference type="InterPro" id="IPR029045">
    <property type="entry name" value="ClpP/crotonase-like_dom_sf"/>
</dbReference>
<dbReference type="InterPro" id="IPR033855">
    <property type="entry name" value="Protein_C"/>
</dbReference>
<keyword evidence="3" id="KW-0378">Hydrolase</keyword>
<keyword evidence="8" id="KW-1185">Reference proteome</keyword>
<evidence type="ECO:0000256" key="5">
    <source>
        <dbReference type="SAM" id="MobiDB-lite"/>
    </source>
</evidence>
<dbReference type="GO" id="GO:0006508">
    <property type="term" value="P:proteolysis"/>
    <property type="evidence" value="ECO:0007669"/>
    <property type="project" value="UniProtKB-KW"/>
</dbReference>
<dbReference type="SUPFAM" id="SSF52096">
    <property type="entry name" value="ClpP/crotonase"/>
    <property type="match status" value="1"/>
</dbReference>
<feature type="region of interest" description="Disordered" evidence="5">
    <location>
        <begin position="429"/>
        <end position="452"/>
    </location>
</feature>
<dbReference type="GO" id="GO:0008236">
    <property type="term" value="F:serine-type peptidase activity"/>
    <property type="evidence" value="ECO:0007669"/>
    <property type="project" value="UniProtKB-KW"/>
</dbReference>
<evidence type="ECO:0000313" key="8">
    <source>
        <dbReference type="Proteomes" id="UP000308054"/>
    </source>
</evidence>
<dbReference type="Proteomes" id="UP000308054">
    <property type="component" value="Unassembled WGS sequence"/>
</dbReference>
<reference evidence="7 8" key="1">
    <citation type="journal article" date="2017" name="Int. J. Syst. Evol. Microbiol.">
        <title>Marinicauda algicola sp. nov., isolated from a marine red alga Rhodosorus marinus.</title>
        <authorList>
            <person name="Jeong S.E."/>
            <person name="Jeon S.H."/>
            <person name="Chun B.H."/>
            <person name="Kim D.W."/>
            <person name="Jeon C.O."/>
        </authorList>
    </citation>
    <scope>NUCLEOTIDE SEQUENCE [LARGE SCALE GENOMIC DNA]</scope>
    <source>
        <strain evidence="7 8">JCM 31718</strain>
    </source>
</reference>
<dbReference type="RefSeq" id="WP_135995158.1">
    <property type="nucleotide sequence ID" value="NZ_CP071057.1"/>
</dbReference>
<dbReference type="OrthoDB" id="266140at2"/>
<evidence type="ECO:0000256" key="1">
    <source>
        <dbReference type="ARBA" id="ARBA00008683"/>
    </source>
</evidence>
<gene>
    <name evidence="7" type="ORF">E5163_05980</name>
</gene>
<evidence type="ECO:0000259" key="6">
    <source>
        <dbReference type="Pfam" id="PF01343"/>
    </source>
</evidence>
<comment type="caution">
    <text evidence="7">The sequence shown here is derived from an EMBL/GenBank/DDBJ whole genome shotgun (WGS) entry which is preliminary data.</text>
</comment>
<dbReference type="Gene3D" id="6.20.330.10">
    <property type="match status" value="1"/>
</dbReference>
<accession>A0A4S2H4S3</accession>
<protein>
    <submittedName>
        <fullName evidence="7">S49 family peptidase</fullName>
    </submittedName>
</protein>
<sequence>MTASHSLLTRLGGRPLAIAPRALDGLLAADLSIDVRSAIMPVIRDADPARGFTVTDSGIAVVPVLGPLVSRGDWLSALFGASDYGAIGGAVAAAFAEPSARAVLLELDSPGGEVGGLFDLVDRLAAMRDEASKPLWAVAHEGALSAGFAIASVADRLFVTRTAEVGSVGVVAIHVDESAADAMAGLKWTLIHAGQKKVDGNPHEPLSPGAFADIQADVDALHDELVALISRNRNMSPDAVRATQAAIYRGQRGIDIGFADRLGNVDQALADLAAALDRPVRNRGLASAMAGAQRRPPAVQPPRSKLDMTTDTDTEAANEDAANIDTGALDAEHAEAEAEDNQTPASAPAAPVSAPGSPVPPADAAVERLRAEYVEIAAIAAQAGRLGVAIDAADAMAKGISPEALRRSVLDALSQRAEASAVVAAAPQALSPGDSPIVRRARERAASANRNA</sequence>
<evidence type="ECO:0000256" key="3">
    <source>
        <dbReference type="ARBA" id="ARBA00022801"/>
    </source>
</evidence>
<dbReference type="PANTHER" id="PTHR33209:SF1">
    <property type="entry name" value="PEPTIDASE S49 DOMAIN-CONTAINING PROTEIN"/>
    <property type="match status" value="1"/>
</dbReference>
<dbReference type="EMBL" id="SRXW01000001">
    <property type="protein sequence ID" value="TGY90660.1"/>
    <property type="molecule type" value="Genomic_DNA"/>
</dbReference>
<feature type="domain" description="Peptidase S49" evidence="6">
    <location>
        <begin position="130"/>
        <end position="274"/>
    </location>
</feature>
<dbReference type="Gene3D" id="3.90.226.10">
    <property type="entry name" value="2-enoyl-CoA Hydratase, Chain A, domain 1"/>
    <property type="match status" value="1"/>
</dbReference>
<name>A0A4S2H4S3_9PROT</name>
<evidence type="ECO:0000256" key="4">
    <source>
        <dbReference type="ARBA" id="ARBA00022825"/>
    </source>
</evidence>
<evidence type="ECO:0000313" key="7">
    <source>
        <dbReference type="EMBL" id="TGY90660.1"/>
    </source>
</evidence>
<dbReference type="CDD" id="cd07022">
    <property type="entry name" value="S49_Sppa_36K_type"/>
    <property type="match status" value="1"/>
</dbReference>
<dbReference type="AlphaFoldDB" id="A0A4S2H4S3"/>
<comment type="similarity">
    <text evidence="1">Belongs to the peptidase S49 family.</text>
</comment>
<dbReference type="PANTHER" id="PTHR33209">
    <property type="entry name" value="PROTEASE 4"/>
    <property type="match status" value="1"/>
</dbReference>
<dbReference type="Pfam" id="PF01343">
    <property type="entry name" value="Peptidase_S49"/>
    <property type="match status" value="1"/>
</dbReference>